<dbReference type="InterPro" id="IPR001537">
    <property type="entry name" value="SpoU_MeTrfase"/>
</dbReference>
<keyword evidence="1 4" id="KW-0489">Methyltransferase</keyword>
<evidence type="ECO:0000256" key="1">
    <source>
        <dbReference type="ARBA" id="ARBA00022603"/>
    </source>
</evidence>
<dbReference type="RefSeq" id="WP_128500641.1">
    <property type="nucleotide sequence ID" value="NZ_CP035107.1"/>
</dbReference>
<sequence>MRKLRVDELNRLSVEDFEHAPKIPLVVVLDNIRSMHNVGAVFRTGDAFVIEKLVLCGITATPPNKEIRKTAIGATESVTWEYEKETIDAVQKLKDEGYKIVCVEQVESSTDFTDFVPEKGEKYALVLGNEVSGVQQSVVDLSDICLEIPQSGTKHSLNVSVCAGIVMWQFYKYLK</sequence>
<dbReference type="Pfam" id="PF00588">
    <property type="entry name" value="SpoU_methylase"/>
    <property type="match status" value="1"/>
</dbReference>
<dbReference type="Gene3D" id="3.40.1280.10">
    <property type="match status" value="1"/>
</dbReference>
<keyword evidence="2 4" id="KW-0808">Transferase</keyword>
<dbReference type="GO" id="GO:0032259">
    <property type="term" value="P:methylation"/>
    <property type="evidence" value="ECO:0007669"/>
    <property type="project" value="UniProtKB-KW"/>
</dbReference>
<dbReference type="Proteomes" id="UP000287701">
    <property type="component" value="Chromosome"/>
</dbReference>
<dbReference type="GO" id="GO:0008173">
    <property type="term" value="F:RNA methyltransferase activity"/>
    <property type="evidence" value="ECO:0007669"/>
    <property type="project" value="InterPro"/>
</dbReference>
<dbReference type="GO" id="GO:0003723">
    <property type="term" value="F:RNA binding"/>
    <property type="evidence" value="ECO:0007669"/>
    <property type="project" value="InterPro"/>
</dbReference>
<dbReference type="PANTHER" id="PTHR46429">
    <property type="entry name" value="23S RRNA (GUANOSINE-2'-O-)-METHYLTRANSFERASE RLMB"/>
    <property type="match status" value="1"/>
</dbReference>
<dbReference type="InterPro" id="IPR029028">
    <property type="entry name" value="Alpha/beta_knot_MTases"/>
</dbReference>
<reference evidence="4 5" key="1">
    <citation type="submission" date="2019-01" db="EMBL/GenBank/DDBJ databases">
        <title>Whole Genome of Ornithobacterium rhinotracheale FARPER-174b.</title>
        <authorList>
            <person name="Tataje-Lavanda L.A."/>
            <person name="Montalvan A."/>
            <person name="Montesinos R."/>
            <person name="Zimic M."/>
            <person name="Fernandez-Sanchez M."/>
            <person name="Fernandez-Diaz M."/>
        </authorList>
    </citation>
    <scope>NUCLEOTIDE SEQUENCE [LARGE SCALE GENOMIC DNA]</scope>
    <source>
        <strain evidence="4 5">FARPER-174b</strain>
    </source>
</reference>
<dbReference type="SUPFAM" id="SSF75217">
    <property type="entry name" value="alpha/beta knot"/>
    <property type="match status" value="1"/>
</dbReference>
<accession>A0A410JPS1</accession>
<dbReference type="InterPro" id="IPR004441">
    <property type="entry name" value="rRNA_MeTrfase_TrmH"/>
</dbReference>
<dbReference type="GO" id="GO:0005829">
    <property type="term" value="C:cytosol"/>
    <property type="evidence" value="ECO:0007669"/>
    <property type="project" value="TreeGrafter"/>
</dbReference>
<evidence type="ECO:0000313" key="4">
    <source>
        <dbReference type="EMBL" id="QAR30134.1"/>
    </source>
</evidence>
<organism evidence="4 5">
    <name type="scientific">Ornithobacterium rhinotracheale</name>
    <dbReference type="NCBI Taxonomy" id="28251"/>
    <lineage>
        <taxon>Bacteria</taxon>
        <taxon>Pseudomonadati</taxon>
        <taxon>Bacteroidota</taxon>
        <taxon>Flavobacteriia</taxon>
        <taxon>Flavobacteriales</taxon>
        <taxon>Weeksellaceae</taxon>
        <taxon>Ornithobacterium</taxon>
    </lineage>
</organism>
<dbReference type="GO" id="GO:0006396">
    <property type="term" value="P:RNA processing"/>
    <property type="evidence" value="ECO:0007669"/>
    <property type="project" value="InterPro"/>
</dbReference>
<feature type="domain" description="tRNA/rRNA methyltransferase SpoU type" evidence="3">
    <location>
        <begin position="25"/>
        <end position="168"/>
    </location>
</feature>
<proteinExistence type="predicted"/>
<protein>
    <submittedName>
        <fullName evidence="4">TrmH family RNA methyltransferase</fullName>
    </submittedName>
</protein>
<dbReference type="EMBL" id="CP035107">
    <property type="protein sequence ID" value="QAR30134.1"/>
    <property type="molecule type" value="Genomic_DNA"/>
</dbReference>
<dbReference type="CDD" id="cd18097">
    <property type="entry name" value="SpoU-like"/>
    <property type="match status" value="1"/>
</dbReference>
<evidence type="ECO:0000313" key="5">
    <source>
        <dbReference type="Proteomes" id="UP000287701"/>
    </source>
</evidence>
<gene>
    <name evidence="4" type="ORF">EQP59_01545</name>
</gene>
<dbReference type="InterPro" id="IPR029026">
    <property type="entry name" value="tRNA_m1G_MTases_N"/>
</dbReference>
<dbReference type="PANTHER" id="PTHR46429:SF1">
    <property type="entry name" value="23S RRNA (GUANOSINE-2'-O-)-METHYLTRANSFERASE RLMB"/>
    <property type="match status" value="1"/>
</dbReference>
<dbReference type="OrthoDB" id="9795352at2"/>
<dbReference type="AlphaFoldDB" id="A0A410JPS1"/>
<evidence type="ECO:0000259" key="3">
    <source>
        <dbReference type="Pfam" id="PF00588"/>
    </source>
</evidence>
<evidence type="ECO:0000256" key="2">
    <source>
        <dbReference type="ARBA" id="ARBA00022679"/>
    </source>
</evidence>
<name>A0A410JPS1_ORNRH</name>